<dbReference type="Gene3D" id="1.10.287.1040">
    <property type="entry name" value="Exonuclease VII, small subunit"/>
    <property type="match status" value="1"/>
</dbReference>
<dbReference type="NCBIfam" id="TIGR01280">
    <property type="entry name" value="xseB"/>
    <property type="match status" value="1"/>
</dbReference>
<dbReference type="PANTHER" id="PTHR34137:SF1">
    <property type="entry name" value="EXODEOXYRIBONUCLEASE 7 SMALL SUBUNIT"/>
    <property type="match status" value="1"/>
</dbReference>
<dbReference type="EMBL" id="AZQP01000002">
    <property type="protein sequence ID" value="EYE89701.1"/>
    <property type="molecule type" value="Genomic_DNA"/>
</dbReference>
<dbReference type="RefSeq" id="WP_035377498.1">
    <property type="nucleotide sequence ID" value="NZ_AZQP01000002.1"/>
</dbReference>
<keyword evidence="4 6" id="KW-0378">Hydrolase</keyword>
<comment type="subunit">
    <text evidence="6">Heterooligomer composed of large and small subunits.</text>
</comment>
<name>A0A017RYP2_9CLOT</name>
<evidence type="ECO:0000256" key="4">
    <source>
        <dbReference type="ARBA" id="ARBA00022801"/>
    </source>
</evidence>
<dbReference type="STRING" id="1403537.Q428_01515"/>
<evidence type="ECO:0000256" key="2">
    <source>
        <dbReference type="ARBA" id="ARBA00022490"/>
    </source>
</evidence>
<dbReference type="Pfam" id="PF02609">
    <property type="entry name" value="Exonuc_VII_S"/>
    <property type="match status" value="1"/>
</dbReference>
<dbReference type="EC" id="3.1.11.6" evidence="6"/>
<keyword evidence="2 6" id="KW-0963">Cytoplasm</keyword>
<reference evidence="7 8" key="1">
    <citation type="journal article" date="2014" name="Genome Announc.">
        <title>Draft Genome Sequence of Fervidicella metallireducens Strain AeBT, an Iron-Reducing Thermoanaerobe from the Great Artesian Basin.</title>
        <authorList>
            <person name="Patel B.K."/>
        </authorList>
    </citation>
    <scope>NUCLEOTIDE SEQUENCE [LARGE SCALE GENOMIC DNA]</scope>
    <source>
        <strain evidence="7 8">AeB</strain>
    </source>
</reference>
<dbReference type="AlphaFoldDB" id="A0A017RYP2"/>
<comment type="function">
    <text evidence="6">Bidirectionally degrades single-stranded DNA into large acid-insoluble oligonucleotides, which are then degraded further into small acid-soluble oligonucleotides.</text>
</comment>
<dbReference type="InterPro" id="IPR037004">
    <property type="entry name" value="Exonuc_VII_ssu_sf"/>
</dbReference>
<dbReference type="GO" id="GO:0006308">
    <property type="term" value="P:DNA catabolic process"/>
    <property type="evidence" value="ECO:0007669"/>
    <property type="project" value="UniProtKB-UniRule"/>
</dbReference>
<proteinExistence type="inferred from homology"/>
<dbReference type="PANTHER" id="PTHR34137">
    <property type="entry name" value="EXODEOXYRIBONUCLEASE 7 SMALL SUBUNIT"/>
    <property type="match status" value="1"/>
</dbReference>
<sequence>MATKKKELKFQEALERLSNIVEKMEDKDLSLEDSLKLFQDGMELAALCNKQLDEAERKINIVIKGKHGELIEEGFMPEEE</sequence>
<comment type="catalytic activity">
    <reaction evidence="6">
        <text>Exonucleolytic cleavage in either 5'- to 3'- or 3'- to 5'-direction to yield nucleoside 5'-phosphates.</text>
        <dbReference type="EC" id="3.1.11.6"/>
    </reaction>
</comment>
<comment type="subcellular location">
    <subcellularLocation>
        <location evidence="6">Cytoplasm</location>
    </subcellularLocation>
</comment>
<dbReference type="GO" id="GO:0008855">
    <property type="term" value="F:exodeoxyribonuclease VII activity"/>
    <property type="evidence" value="ECO:0007669"/>
    <property type="project" value="UniProtKB-UniRule"/>
</dbReference>
<keyword evidence="5 6" id="KW-0269">Exonuclease</keyword>
<dbReference type="OrthoDB" id="9798666at2"/>
<dbReference type="Proteomes" id="UP000019681">
    <property type="component" value="Unassembled WGS sequence"/>
</dbReference>
<evidence type="ECO:0000313" key="8">
    <source>
        <dbReference type="Proteomes" id="UP000019681"/>
    </source>
</evidence>
<keyword evidence="3 6" id="KW-0540">Nuclease</keyword>
<evidence type="ECO:0000256" key="3">
    <source>
        <dbReference type="ARBA" id="ARBA00022722"/>
    </source>
</evidence>
<dbReference type="GO" id="GO:0009318">
    <property type="term" value="C:exodeoxyribonuclease VII complex"/>
    <property type="evidence" value="ECO:0007669"/>
    <property type="project" value="UniProtKB-UniRule"/>
</dbReference>
<accession>A0A017RYP2</accession>
<gene>
    <name evidence="6" type="primary">xseB</name>
    <name evidence="7" type="ORF">Q428_01515</name>
</gene>
<comment type="caution">
    <text evidence="7">The sequence shown here is derived from an EMBL/GenBank/DDBJ whole genome shotgun (WGS) entry which is preliminary data.</text>
</comment>
<dbReference type="SUPFAM" id="SSF116842">
    <property type="entry name" value="XseB-like"/>
    <property type="match status" value="1"/>
</dbReference>
<dbReference type="PIRSF" id="PIRSF006488">
    <property type="entry name" value="Exonuc_VII_S"/>
    <property type="match status" value="1"/>
</dbReference>
<protein>
    <recommendedName>
        <fullName evidence="6">Exodeoxyribonuclease 7 small subunit</fullName>
        <ecNumber evidence="6">3.1.11.6</ecNumber>
    </recommendedName>
    <alternativeName>
        <fullName evidence="6">Exodeoxyribonuclease VII small subunit</fullName>
        <shortName evidence="6">Exonuclease VII small subunit</shortName>
    </alternativeName>
</protein>
<evidence type="ECO:0000256" key="1">
    <source>
        <dbReference type="ARBA" id="ARBA00009998"/>
    </source>
</evidence>
<organism evidence="7 8">
    <name type="scientific">Fervidicella metallireducens AeB</name>
    <dbReference type="NCBI Taxonomy" id="1403537"/>
    <lineage>
        <taxon>Bacteria</taxon>
        <taxon>Bacillati</taxon>
        <taxon>Bacillota</taxon>
        <taxon>Clostridia</taxon>
        <taxon>Eubacteriales</taxon>
        <taxon>Clostridiaceae</taxon>
        <taxon>Fervidicella</taxon>
    </lineage>
</organism>
<evidence type="ECO:0000256" key="6">
    <source>
        <dbReference type="HAMAP-Rule" id="MF_00337"/>
    </source>
</evidence>
<evidence type="ECO:0000313" key="7">
    <source>
        <dbReference type="EMBL" id="EYE89701.1"/>
    </source>
</evidence>
<dbReference type="InterPro" id="IPR003761">
    <property type="entry name" value="Exonuc_VII_S"/>
</dbReference>
<keyword evidence="8" id="KW-1185">Reference proteome</keyword>
<dbReference type="GO" id="GO:0005829">
    <property type="term" value="C:cytosol"/>
    <property type="evidence" value="ECO:0007669"/>
    <property type="project" value="TreeGrafter"/>
</dbReference>
<comment type="similarity">
    <text evidence="1 6">Belongs to the XseB family.</text>
</comment>
<dbReference type="HAMAP" id="MF_00337">
    <property type="entry name" value="Exonuc_7_S"/>
    <property type="match status" value="1"/>
</dbReference>
<evidence type="ECO:0000256" key="5">
    <source>
        <dbReference type="ARBA" id="ARBA00022839"/>
    </source>
</evidence>